<dbReference type="Proteomes" id="UP000182658">
    <property type="component" value="Unassembled WGS sequence"/>
</dbReference>
<dbReference type="InterPro" id="IPR036047">
    <property type="entry name" value="F-box-like_dom_sf"/>
</dbReference>
<dbReference type="SUPFAM" id="SSF52047">
    <property type="entry name" value="RNI-like"/>
    <property type="match status" value="1"/>
</dbReference>
<dbReference type="SUPFAM" id="SSF81383">
    <property type="entry name" value="F-box domain"/>
    <property type="match status" value="1"/>
</dbReference>
<evidence type="ECO:0000313" key="1">
    <source>
        <dbReference type="EMBL" id="OIW30636.1"/>
    </source>
</evidence>
<dbReference type="InterPro" id="IPR032675">
    <property type="entry name" value="LRR_dom_sf"/>
</dbReference>
<evidence type="ECO:0000313" key="2">
    <source>
        <dbReference type="Proteomes" id="UP000182658"/>
    </source>
</evidence>
<sequence>SLSSLSTELLMIIFEQLLEIDRRAAANVLRVCRRFNNIATPLLYRTVSLTKKLVSKEAETQYPQALLTIFKNTDHLIVPGDLDPYWIGRILARTERLRHITWRYVRINRWEDWSWRPCHILDMDIVRQKRLKVHIEDLPLDICGQDPRKLYIESFPPDLLVSLKLGISTAPLSTHLQALKDVLVQADNLETLHYRDRGQGTHFTFGGAERLPAFKELRLEAYDWNHDSREVEDHWDFSQLESLSLISMPTYPFLTSVSFPDLANLQTLQVEDFSLHHSYRREEATTLLHTLVKDHIRAPTTLDLRVHTALFPLDAITTHANTLQVLRLRDHTGFGDETLRCPTLSVTDLTALSRCMTRLHTLELDMDTHLVSSTPLFLRALAAFPELRSLTLHVHTLVDPLDPALDPALDNSPAGRVRDLDHEFAHGMFRVLVLGRRNATATPWRSVTVNVGGWQRTGMVRRLGEAWKGLNRRGVFAERCFFLRVD</sequence>
<proteinExistence type="predicted"/>
<feature type="non-terminal residue" evidence="1">
    <location>
        <position position="486"/>
    </location>
</feature>
<reference evidence="1 2" key="1">
    <citation type="submission" date="2016-10" db="EMBL/GenBank/DDBJ databases">
        <title>Draft genome sequence of Coniochaeta ligniaria NRRL30616, a lignocellulolytic fungus for bioabatement of inhibitors in plant biomass hydrolysates.</title>
        <authorList>
            <consortium name="DOE Joint Genome Institute"/>
            <person name="Jimenez D.J."/>
            <person name="Hector R.E."/>
            <person name="Riley R."/>
            <person name="Sun H."/>
            <person name="Grigoriev I.V."/>
            <person name="Van Elsas J.D."/>
            <person name="Nichols N.N."/>
        </authorList>
    </citation>
    <scope>NUCLEOTIDE SEQUENCE [LARGE SCALE GENOMIC DNA]</scope>
    <source>
        <strain evidence="1 2">NRRL 30616</strain>
    </source>
</reference>
<dbReference type="InParanoid" id="A0A1J7JMU9"/>
<feature type="non-terminal residue" evidence="1">
    <location>
        <position position="1"/>
    </location>
</feature>
<organism evidence="1 2">
    <name type="scientific">Coniochaeta ligniaria NRRL 30616</name>
    <dbReference type="NCBI Taxonomy" id="1408157"/>
    <lineage>
        <taxon>Eukaryota</taxon>
        <taxon>Fungi</taxon>
        <taxon>Dikarya</taxon>
        <taxon>Ascomycota</taxon>
        <taxon>Pezizomycotina</taxon>
        <taxon>Sordariomycetes</taxon>
        <taxon>Sordariomycetidae</taxon>
        <taxon>Coniochaetales</taxon>
        <taxon>Coniochaetaceae</taxon>
        <taxon>Coniochaeta</taxon>
    </lineage>
</organism>
<dbReference type="EMBL" id="KV875096">
    <property type="protein sequence ID" value="OIW30636.1"/>
    <property type="molecule type" value="Genomic_DNA"/>
</dbReference>
<dbReference type="OrthoDB" id="3594971at2759"/>
<dbReference type="Gene3D" id="3.80.10.10">
    <property type="entry name" value="Ribonuclease Inhibitor"/>
    <property type="match status" value="1"/>
</dbReference>
<accession>A0A1J7JMU9</accession>
<protein>
    <submittedName>
        <fullName evidence="1">Uncharacterized protein</fullName>
    </submittedName>
</protein>
<gene>
    <name evidence="1" type="ORF">CONLIGDRAFT_557221</name>
</gene>
<name>A0A1J7JMU9_9PEZI</name>
<dbReference type="AlphaFoldDB" id="A0A1J7JMU9"/>
<keyword evidence="2" id="KW-1185">Reference proteome</keyword>